<dbReference type="InterPro" id="IPR013216">
    <property type="entry name" value="Methyltransf_11"/>
</dbReference>
<dbReference type="InterPro" id="IPR001173">
    <property type="entry name" value="Glyco_trans_2-like"/>
</dbReference>
<dbReference type="Gene3D" id="3.90.550.10">
    <property type="entry name" value="Spore Coat Polysaccharide Biosynthesis Protein SpsA, Chain A"/>
    <property type="match status" value="1"/>
</dbReference>
<dbReference type="CDD" id="cd02440">
    <property type="entry name" value="AdoMet_MTases"/>
    <property type="match status" value="1"/>
</dbReference>
<dbReference type="OrthoDB" id="6307329at2"/>
<dbReference type="Pfam" id="PF00535">
    <property type="entry name" value="Glycos_transf_2"/>
    <property type="match status" value="1"/>
</dbReference>
<comment type="caution">
    <text evidence="4">The sequence shown here is derived from an EMBL/GenBank/DDBJ whole genome shotgun (WGS) entry which is preliminary data.</text>
</comment>
<dbReference type="InterPro" id="IPR029044">
    <property type="entry name" value="Nucleotide-diphossugar_trans"/>
</dbReference>
<evidence type="ECO:0000256" key="1">
    <source>
        <dbReference type="SAM" id="Phobius"/>
    </source>
</evidence>
<dbReference type="PANTHER" id="PTHR22916:SF3">
    <property type="entry name" value="UDP-GLCNAC:BETAGAL BETA-1,3-N-ACETYLGLUCOSAMINYLTRANSFERASE-LIKE PROTEIN 1"/>
    <property type="match status" value="1"/>
</dbReference>
<dbReference type="EMBL" id="SRLA01000003">
    <property type="protein sequence ID" value="TGE06317.1"/>
    <property type="molecule type" value="Genomic_DNA"/>
</dbReference>
<feature type="domain" description="Methyltransferase type 11" evidence="3">
    <location>
        <begin position="391"/>
        <end position="442"/>
    </location>
</feature>
<name>A0A4Z0P6M2_9BACT</name>
<evidence type="ECO:0000259" key="2">
    <source>
        <dbReference type="Pfam" id="PF00535"/>
    </source>
</evidence>
<dbReference type="PANTHER" id="PTHR22916">
    <property type="entry name" value="GLYCOSYLTRANSFERASE"/>
    <property type="match status" value="1"/>
</dbReference>
<dbReference type="GO" id="GO:0016758">
    <property type="term" value="F:hexosyltransferase activity"/>
    <property type="evidence" value="ECO:0007669"/>
    <property type="project" value="UniProtKB-ARBA"/>
</dbReference>
<organism evidence="4 5">
    <name type="scientific">Hymenobacter fodinae</name>
    <dbReference type="NCBI Taxonomy" id="2510796"/>
    <lineage>
        <taxon>Bacteria</taxon>
        <taxon>Pseudomonadati</taxon>
        <taxon>Bacteroidota</taxon>
        <taxon>Cytophagia</taxon>
        <taxon>Cytophagales</taxon>
        <taxon>Hymenobacteraceae</taxon>
        <taxon>Hymenobacter</taxon>
    </lineage>
</organism>
<dbReference type="SUPFAM" id="SSF53448">
    <property type="entry name" value="Nucleotide-diphospho-sugar transferases"/>
    <property type="match status" value="1"/>
</dbReference>
<evidence type="ECO:0000259" key="3">
    <source>
        <dbReference type="Pfam" id="PF08241"/>
    </source>
</evidence>
<proteinExistence type="predicted"/>
<dbReference type="InterPro" id="IPR029063">
    <property type="entry name" value="SAM-dependent_MTases_sf"/>
</dbReference>
<evidence type="ECO:0000313" key="4">
    <source>
        <dbReference type="EMBL" id="TGE06317.1"/>
    </source>
</evidence>
<feature type="transmembrane region" description="Helical" evidence="1">
    <location>
        <begin position="139"/>
        <end position="162"/>
    </location>
</feature>
<dbReference type="GO" id="GO:0008757">
    <property type="term" value="F:S-adenosylmethionine-dependent methyltransferase activity"/>
    <property type="evidence" value="ECO:0007669"/>
    <property type="project" value="InterPro"/>
</dbReference>
<dbReference type="AlphaFoldDB" id="A0A4Z0P6M2"/>
<evidence type="ECO:0000313" key="5">
    <source>
        <dbReference type="Proteomes" id="UP000298337"/>
    </source>
</evidence>
<dbReference type="RefSeq" id="WP_135435109.1">
    <property type="nucleotide sequence ID" value="NZ_SRLA01000003.1"/>
</dbReference>
<dbReference type="SUPFAM" id="SSF53335">
    <property type="entry name" value="S-adenosyl-L-methionine-dependent methyltransferases"/>
    <property type="match status" value="1"/>
</dbReference>
<protein>
    <submittedName>
        <fullName evidence="4">Glycosyltransferase</fullName>
    </submittedName>
</protein>
<dbReference type="Gene3D" id="3.40.50.150">
    <property type="entry name" value="Vaccinia Virus protein VP39"/>
    <property type="match status" value="1"/>
</dbReference>
<keyword evidence="1" id="KW-0812">Transmembrane</keyword>
<feature type="domain" description="Glycosyltransferase 2-like" evidence="2">
    <location>
        <begin position="7"/>
        <end position="132"/>
    </location>
</feature>
<keyword evidence="1" id="KW-0472">Membrane</keyword>
<keyword evidence="1" id="KW-1133">Transmembrane helix</keyword>
<keyword evidence="5" id="KW-1185">Reference proteome</keyword>
<accession>A0A4Z0P6M2</accession>
<keyword evidence="4" id="KW-0808">Transferase</keyword>
<dbReference type="Proteomes" id="UP000298337">
    <property type="component" value="Unassembled WGS sequence"/>
</dbReference>
<sequence>MVRPVVSIIITCYNYGHFLADAIESALNQTYKYKEIVVVDDGSTDNTREVVATYPEVVYIYQHNQGLSAARNTGITRSRGRYLVFLDADDWLLSDALNIGVAFLRNHPQAAFVAGSHKRVYMDGSPEEVKKMPIAPNPYYWLLSLGNFIGMISTVMFTRWALSAFSFDTSLRNCEDYDLYLNLTRHYPILQHQLLVAAYRIHQASMSADTEKMLNGVQVVLDRQRQHIISPLEIEGYSRGMECWTTYYAGGDDFKLTARELPSFKQTMHFFEQYAPLTGQHYALYHQPAKADNCQAITKTRSWPPQPHLPLLARLYRALAVATAYFVPFEARFGYDLYWPVERGYIEQFRQRVTPGLRGMVLDLQDPTYQEEENSLTNQPNISTLAASTPVVWYKRNCLALKELPDSAFDCVIFTHTLHLAYNFNRLLRHCYRVLKPDGVLLLTVPGKGEWKKSWYWSFTADELRSQLAKAFIKEVPHIESAGNVYVAVAYLYGLALSTVDPDKADHYDPEYQIMHTVKVVKRRLG</sequence>
<gene>
    <name evidence="4" type="ORF">EU556_15830</name>
</gene>
<reference evidence="4 5" key="1">
    <citation type="submission" date="2019-04" db="EMBL/GenBank/DDBJ databases">
        <authorList>
            <person name="Feng G."/>
            <person name="Zhang J."/>
            <person name="Zhu H."/>
        </authorList>
    </citation>
    <scope>NUCLEOTIDE SEQUENCE [LARGE SCALE GENOMIC DNA]</scope>
    <source>
        <strain evidence="4 5">92R-1</strain>
    </source>
</reference>
<dbReference type="Pfam" id="PF08241">
    <property type="entry name" value="Methyltransf_11"/>
    <property type="match status" value="1"/>
</dbReference>